<dbReference type="EMBL" id="CVRI01000045">
    <property type="protein sequence ID" value="CRK96895.1"/>
    <property type="molecule type" value="Genomic_DNA"/>
</dbReference>
<dbReference type="Proteomes" id="UP000183832">
    <property type="component" value="Unassembled WGS sequence"/>
</dbReference>
<evidence type="ECO:0000313" key="2">
    <source>
        <dbReference type="Proteomes" id="UP000183832"/>
    </source>
</evidence>
<keyword evidence="2" id="KW-1185">Reference proteome</keyword>
<proteinExistence type="predicted"/>
<organism evidence="1 2">
    <name type="scientific">Clunio marinus</name>
    <dbReference type="NCBI Taxonomy" id="568069"/>
    <lineage>
        <taxon>Eukaryota</taxon>
        <taxon>Metazoa</taxon>
        <taxon>Ecdysozoa</taxon>
        <taxon>Arthropoda</taxon>
        <taxon>Hexapoda</taxon>
        <taxon>Insecta</taxon>
        <taxon>Pterygota</taxon>
        <taxon>Neoptera</taxon>
        <taxon>Endopterygota</taxon>
        <taxon>Diptera</taxon>
        <taxon>Nematocera</taxon>
        <taxon>Chironomoidea</taxon>
        <taxon>Chironomidae</taxon>
        <taxon>Clunio</taxon>
    </lineage>
</organism>
<dbReference type="AlphaFoldDB" id="A0A1J1I9D5"/>
<dbReference type="OrthoDB" id="10038642at2759"/>
<accession>A0A1J1I9D5</accession>
<name>A0A1J1I9D5_9DIPT</name>
<dbReference type="STRING" id="568069.A0A1J1I9D5"/>
<evidence type="ECO:0000313" key="1">
    <source>
        <dbReference type="EMBL" id="CRK96895.1"/>
    </source>
</evidence>
<sequence>MLTCVCRPVSSSFIDKQSIMGAPIDRDQIVVTSEPKTKIGTAKPIVNQNPQVPVRPSAAELKAMALRQQQQIDSNIISKFLHIKTFCFYS</sequence>
<gene>
    <name evidence="1" type="ORF">CLUMA_CG010432</name>
</gene>
<protein>
    <submittedName>
        <fullName evidence="1">CLUMA_CG010432, isoform A</fullName>
    </submittedName>
</protein>
<reference evidence="1 2" key="1">
    <citation type="submission" date="2015-04" db="EMBL/GenBank/DDBJ databases">
        <authorList>
            <person name="Syromyatnikov M.Y."/>
            <person name="Popov V.N."/>
        </authorList>
    </citation>
    <scope>NUCLEOTIDE SEQUENCE [LARGE SCALE GENOMIC DNA]</scope>
</reference>